<dbReference type="Proteomes" id="UP000266673">
    <property type="component" value="Unassembled WGS sequence"/>
</dbReference>
<gene>
    <name evidence="1" type="ORF">C2G38_1585803</name>
</gene>
<protein>
    <submittedName>
        <fullName evidence="1">Uncharacterized protein</fullName>
    </submittedName>
</protein>
<organism evidence="1 2">
    <name type="scientific">Gigaspora rosea</name>
    <dbReference type="NCBI Taxonomy" id="44941"/>
    <lineage>
        <taxon>Eukaryota</taxon>
        <taxon>Fungi</taxon>
        <taxon>Fungi incertae sedis</taxon>
        <taxon>Mucoromycota</taxon>
        <taxon>Glomeromycotina</taxon>
        <taxon>Glomeromycetes</taxon>
        <taxon>Diversisporales</taxon>
        <taxon>Gigasporaceae</taxon>
        <taxon>Gigaspora</taxon>
    </lineage>
</organism>
<dbReference type="OrthoDB" id="10584879at2759"/>
<sequence>MYLDHNGIGTLNINCGKKDQKIVISKDQKSLPETAHEFTTLHIMSDSDPMAIQLIIQFIQEKIITLMNKILICDAGARHEKCQQTLAVVDFYDKRLDEISNNKSNDFENTKNLIDMFKDFLTKEEFSNDKIAEFNDFAYGIATSIKLKSSVDVCESKNIFIPYEDGIWNGQEIYNGLYSKVEFGTYKNCSKGVAVKHFVESQITSSAW</sequence>
<dbReference type="AlphaFoldDB" id="A0A397W247"/>
<dbReference type="EMBL" id="QKWP01000075">
    <property type="protein sequence ID" value="RIB28151.1"/>
    <property type="molecule type" value="Genomic_DNA"/>
</dbReference>
<name>A0A397W247_9GLOM</name>
<accession>A0A397W247</accession>
<evidence type="ECO:0000313" key="1">
    <source>
        <dbReference type="EMBL" id="RIB28151.1"/>
    </source>
</evidence>
<keyword evidence="2" id="KW-1185">Reference proteome</keyword>
<comment type="caution">
    <text evidence="1">The sequence shown here is derived from an EMBL/GenBank/DDBJ whole genome shotgun (WGS) entry which is preliminary data.</text>
</comment>
<reference evidence="1 2" key="1">
    <citation type="submission" date="2018-06" db="EMBL/GenBank/DDBJ databases">
        <title>Comparative genomics reveals the genomic features of Rhizophagus irregularis, R. cerebriforme, R. diaphanum and Gigaspora rosea, and their symbiotic lifestyle signature.</title>
        <authorList>
            <person name="Morin E."/>
            <person name="San Clemente H."/>
            <person name="Chen E.C.H."/>
            <person name="De La Providencia I."/>
            <person name="Hainaut M."/>
            <person name="Kuo A."/>
            <person name="Kohler A."/>
            <person name="Murat C."/>
            <person name="Tang N."/>
            <person name="Roy S."/>
            <person name="Loubradou J."/>
            <person name="Henrissat B."/>
            <person name="Grigoriev I.V."/>
            <person name="Corradi N."/>
            <person name="Roux C."/>
            <person name="Martin F.M."/>
        </authorList>
    </citation>
    <scope>NUCLEOTIDE SEQUENCE [LARGE SCALE GENOMIC DNA]</scope>
    <source>
        <strain evidence="1 2">DAOM 194757</strain>
    </source>
</reference>
<proteinExistence type="predicted"/>
<evidence type="ECO:0000313" key="2">
    <source>
        <dbReference type="Proteomes" id="UP000266673"/>
    </source>
</evidence>